<dbReference type="CDD" id="cd21044">
    <property type="entry name" value="Rab11BD_RAB3IP_like"/>
    <property type="match status" value="1"/>
</dbReference>
<feature type="compositionally biased region" description="Acidic residues" evidence="3">
    <location>
        <begin position="199"/>
        <end position="224"/>
    </location>
</feature>
<dbReference type="PANTHER" id="PTHR14430:SF0">
    <property type="entry name" value="SEC2P DOMAIN-CONTAINING PROTEIN"/>
    <property type="match status" value="1"/>
</dbReference>
<dbReference type="Proteomes" id="UP000193560">
    <property type="component" value="Unassembled WGS sequence"/>
</dbReference>
<keyword evidence="6" id="KW-1185">Reference proteome</keyword>
<feature type="compositionally biased region" description="Basic residues" evidence="3">
    <location>
        <begin position="167"/>
        <end position="180"/>
    </location>
</feature>
<feature type="domain" description="GDP/GTP exchange factor Sec2 N-terminal" evidence="4">
    <location>
        <begin position="31"/>
        <end position="136"/>
    </location>
</feature>
<dbReference type="InterPro" id="IPR040351">
    <property type="entry name" value="RAB3IL/RAB3IP/Sec2"/>
</dbReference>
<proteinExistence type="predicted"/>
<dbReference type="SUPFAM" id="SSF144284">
    <property type="entry name" value="Sec2 N-terminal region"/>
    <property type="match status" value="1"/>
</dbReference>
<dbReference type="GO" id="GO:0070319">
    <property type="term" value="C:Golgi to plasma membrane transport vesicle"/>
    <property type="evidence" value="ECO:0007669"/>
    <property type="project" value="TreeGrafter"/>
</dbReference>
<dbReference type="GO" id="GO:0006887">
    <property type="term" value="P:exocytosis"/>
    <property type="evidence" value="ECO:0007669"/>
    <property type="project" value="TreeGrafter"/>
</dbReference>
<evidence type="ECO:0000256" key="3">
    <source>
        <dbReference type="SAM" id="MobiDB-lite"/>
    </source>
</evidence>
<evidence type="ECO:0000313" key="5">
    <source>
        <dbReference type="EMBL" id="ORZ21637.1"/>
    </source>
</evidence>
<evidence type="ECO:0000256" key="1">
    <source>
        <dbReference type="ARBA" id="ARBA00023054"/>
    </source>
</evidence>
<dbReference type="OrthoDB" id="5560525at2759"/>
<organism evidence="5 6">
    <name type="scientific">Absidia repens</name>
    <dbReference type="NCBI Taxonomy" id="90262"/>
    <lineage>
        <taxon>Eukaryota</taxon>
        <taxon>Fungi</taxon>
        <taxon>Fungi incertae sedis</taxon>
        <taxon>Mucoromycota</taxon>
        <taxon>Mucoromycotina</taxon>
        <taxon>Mucoromycetes</taxon>
        <taxon>Mucorales</taxon>
        <taxon>Cunninghamellaceae</taxon>
        <taxon>Absidia</taxon>
    </lineage>
</organism>
<dbReference type="Pfam" id="PF06428">
    <property type="entry name" value="Sec2p"/>
    <property type="match status" value="1"/>
</dbReference>
<dbReference type="Pfam" id="PF25555">
    <property type="entry name" value="RAB3A-like_C"/>
    <property type="match status" value="1"/>
</dbReference>
<evidence type="ECO:0000313" key="6">
    <source>
        <dbReference type="Proteomes" id="UP000193560"/>
    </source>
</evidence>
<name>A0A1X2ISX0_9FUNG</name>
<comment type="caution">
    <text evidence="5">The sequence shown here is derived from an EMBL/GenBank/DDBJ whole genome shotgun (WGS) entry which is preliminary data.</text>
</comment>
<feature type="coiled-coil region" evidence="2">
    <location>
        <begin position="23"/>
        <end position="71"/>
    </location>
</feature>
<evidence type="ECO:0000256" key="2">
    <source>
        <dbReference type="SAM" id="Coils"/>
    </source>
</evidence>
<dbReference type="AlphaFoldDB" id="A0A1X2ISX0"/>
<sequence length="523" mass="60012">MIGTLSLMHRHQETIALPPCDSCDQWERHYAIQSNKLDQLEKQLVDRDQQLARLDQDMQHLNAKYVSAIDRMADIQHDKDLVEHDLEELSCKLFEEANGMVAIEKKEKSILETQLKATQQQLLDEQAQLKELRQRLLDWDAADEQHKQQRNNPLAKSKKQQQQQQQQRKKMTMNSKRKPQHYGSLATIQHNDDDKTLCNDDDTYDDSAGDDEDVDGSSSEEDTWQDANDGSLEDPEMRAHHDLALLHGVSPLSSYNDTTNTTKSRPVPSLQYTNLPTIDKVQLEAFQQFVQVAGTMPLKKLSQITYLKYCQLEDVEPCLRFGPHSRLSTKKMVSHLLHQSCFIQHMCLDSCEWNPTTPTTATAIPVDQPILPSSVSQRPLLWDRWYSFAATTNVSMTMTCVACGRSCNNRADLSSFYQFKMNENDTWLPMDQYCRDRLVAVCEFFVFIRNIHLRLYSHRTIDDLYSENIRLRLQMFYSRMGALPIILNGMGLNADSVGKACPPLDRDDVSDGSLSSYCPATPK</sequence>
<dbReference type="InterPro" id="IPR009449">
    <property type="entry name" value="Sec2_N"/>
</dbReference>
<accession>A0A1X2ISX0</accession>
<reference evidence="5 6" key="1">
    <citation type="submission" date="2016-07" db="EMBL/GenBank/DDBJ databases">
        <title>Pervasive Adenine N6-methylation of Active Genes in Fungi.</title>
        <authorList>
            <consortium name="DOE Joint Genome Institute"/>
            <person name="Mondo S.J."/>
            <person name="Dannebaum R.O."/>
            <person name="Kuo R.C."/>
            <person name="Labutti K."/>
            <person name="Haridas S."/>
            <person name="Kuo A."/>
            <person name="Salamov A."/>
            <person name="Ahrendt S.R."/>
            <person name="Lipzen A."/>
            <person name="Sullivan W."/>
            <person name="Andreopoulos W.B."/>
            <person name="Clum A."/>
            <person name="Lindquist E."/>
            <person name="Daum C."/>
            <person name="Ramamoorthy G.K."/>
            <person name="Gryganskyi A."/>
            <person name="Culley D."/>
            <person name="Magnuson J.K."/>
            <person name="James T.Y."/>
            <person name="O'Malley M.A."/>
            <person name="Stajich J.E."/>
            <person name="Spatafora J.W."/>
            <person name="Visel A."/>
            <person name="Grigoriev I.V."/>
        </authorList>
    </citation>
    <scope>NUCLEOTIDE SEQUENCE [LARGE SCALE GENOMIC DNA]</scope>
    <source>
        <strain evidence="5 6">NRRL 1336</strain>
    </source>
</reference>
<protein>
    <recommendedName>
        <fullName evidence="4">GDP/GTP exchange factor Sec2 N-terminal domain-containing protein</fullName>
    </recommendedName>
</protein>
<dbReference type="STRING" id="90262.A0A1X2ISX0"/>
<dbReference type="Gene3D" id="6.10.140.910">
    <property type="match status" value="1"/>
</dbReference>
<keyword evidence="1 2" id="KW-0175">Coiled coil</keyword>
<evidence type="ECO:0000259" key="4">
    <source>
        <dbReference type="Pfam" id="PF06428"/>
    </source>
</evidence>
<feature type="region of interest" description="Disordered" evidence="3">
    <location>
        <begin position="145"/>
        <end position="234"/>
    </location>
</feature>
<dbReference type="EMBL" id="MCGE01000005">
    <property type="protein sequence ID" value="ORZ21637.1"/>
    <property type="molecule type" value="Genomic_DNA"/>
</dbReference>
<dbReference type="PANTHER" id="PTHR14430">
    <property type="entry name" value="RABIN3-RELATED"/>
    <property type="match status" value="1"/>
</dbReference>
<dbReference type="GO" id="GO:0005085">
    <property type="term" value="F:guanyl-nucleotide exchange factor activity"/>
    <property type="evidence" value="ECO:0007669"/>
    <property type="project" value="InterPro"/>
</dbReference>
<gene>
    <name evidence="5" type="ORF">BCR42DRAFT_488684</name>
</gene>
<dbReference type="GO" id="GO:0051286">
    <property type="term" value="C:cell tip"/>
    <property type="evidence" value="ECO:0007669"/>
    <property type="project" value="TreeGrafter"/>
</dbReference>